<protein>
    <submittedName>
        <fullName evidence="1">Uncharacterized protein</fullName>
    </submittedName>
</protein>
<gene>
    <name evidence="1" type="ORF">ADU70_1225</name>
</gene>
<proteinExistence type="predicted"/>
<dbReference type="AlphaFoldDB" id="A0AAC9B1W7"/>
<evidence type="ECO:0000313" key="2">
    <source>
        <dbReference type="Proteomes" id="UP000076405"/>
    </source>
</evidence>
<organism evidence="1 2">
    <name type="scientific">Pediococcus damnosus</name>
    <dbReference type="NCBI Taxonomy" id="51663"/>
    <lineage>
        <taxon>Bacteria</taxon>
        <taxon>Bacillati</taxon>
        <taxon>Bacillota</taxon>
        <taxon>Bacilli</taxon>
        <taxon>Lactobacillales</taxon>
        <taxon>Lactobacillaceae</taxon>
        <taxon>Pediococcus</taxon>
    </lineage>
</organism>
<dbReference type="EMBL" id="CP012275">
    <property type="protein sequence ID" value="AMV62717.1"/>
    <property type="molecule type" value="Genomic_DNA"/>
</dbReference>
<evidence type="ECO:0000313" key="1">
    <source>
        <dbReference type="EMBL" id="AMV62717.1"/>
    </source>
</evidence>
<name>A0AAC9B1W7_9LACO</name>
<sequence length="46" mass="5062">MIWASVFSPFGCRIVTLLILDLAFEREAVSLPINRVANGLPIFVTA</sequence>
<accession>A0AAC9B1W7</accession>
<dbReference type="Proteomes" id="UP000076405">
    <property type="component" value="Chromosome"/>
</dbReference>
<reference evidence="1 2" key="1">
    <citation type="journal article" date="2016" name="PLoS ONE">
        <title>The Identification of Novel Diagnostic Marker Genes for the Detection of Beer Spoiling Pediococcus damnosus Strains Using the BlAst Diagnostic Gene findEr.</title>
        <authorList>
            <person name="Behr J."/>
            <person name="Geissler A.J."/>
            <person name="Schmid J."/>
            <person name="Zehe A."/>
            <person name="Vogel R.F."/>
        </authorList>
    </citation>
    <scope>NUCLEOTIDE SEQUENCE [LARGE SCALE GENOMIC DNA]</scope>
    <source>
        <strain evidence="1 2">TMW 2.1533</strain>
    </source>
</reference>